<name>A0AAE1XLK4_9LAMI</name>
<reference evidence="2" key="1">
    <citation type="submission" date="2020-06" db="EMBL/GenBank/DDBJ databases">
        <authorList>
            <person name="Li T."/>
            <person name="Hu X."/>
            <person name="Zhang T."/>
            <person name="Song X."/>
            <person name="Zhang H."/>
            <person name="Dai N."/>
            <person name="Sheng W."/>
            <person name="Hou X."/>
            <person name="Wei L."/>
        </authorList>
    </citation>
    <scope>NUCLEOTIDE SEQUENCE</scope>
    <source>
        <strain evidence="2">3651</strain>
        <tissue evidence="2">Leaf</tissue>
    </source>
</reference>
<dbReference type="Proteomes" id="UP001293254">
    <property type="component" value="Unassembled WGS sequence"/>
</dbReference>
<protein>
    <recommendedName>
        <fullName evidence="1">Metallo-beta-lactamase domain-containing protein</fullName>
    </recommendedName>
</protein>
<evidence type="ECO:0000313" key="2">
    <source>
        <dbReference type="EMBL" id="KAK4413639.1"/>
    </source>
</evidence>
<evidence type="ECO:0000313" key="3">
    <source>
        <dbReference type="Proteomes" id="UP001293254"/>
    </source>
</evidence>
<dbReference type="Pfam" id="PF00753">
    <property type="entry name" value="Lactamase_B"/>
    <property type="match status" value="1"/>
</dbReference>
<comment type="caution">
    <text evidence="2">The sequence shown here is derived from an EMBL/GenBank/DDBJ whole genome shotgun (WGS) entry which is preliminary data.</text>
</comment>
<dbReference type="Gene3D" id="3.60.15.10">
    <property type="entry name" value="Ribonuclease Z/Hydroxyacylglutathione hydrolase-like"/>
    <property type="match status" value="1"/>
</dbReference>
<dbReference type="SUPFAM" id="SSF54862">
    <property type="entry name" value="4Fe-4S ferredoxins"/>
    <property type="match status" value="1"/>
</dbReference>
<dbReference type="PANTHER" id="PTHR42773">
    <property type="entry name" value="METALLO-BETA-LACTAMASE-RELATED"/>
    <property type="match status" value="1"/>
</dbReference>
<dbReference type="Gene3D" id="3.30.70.20">
    <property type="match status" value="1"/>
</dbReference>
<dbReference type="CDD" id="cd07727">
    <property type="entry name" value="YmaE-like_MBL-fold"/>
    <property type="match status" value="1"/>
</dbReference>
<reference evidence="2" key="2">
    <citation type="journal article" date="2024" name="Plant">
        <title>Genomic evolution and insights into agronomic trait innovations of Sesamum species.</title>
        <authorList>
            <person name="Miao H."/>
            <person name="Wang L."/>
            <person name="Qu L."/>
            <person name="Liu H."/>
            <person name="Sun Y."/>
            <person name="Le M."/>
            <person name="Wang Q."/>
            <person name="Wei S."/>
            <person name="Zheng Y."/>
            <person name="Lin W."/>
            <person name="Duan Y."/>
            <person name="Cao H."/>
            <person name="Xiong S."/>
            <person name="Wang X."/>
            <person name="Wei L."/>
            <person name="Li C."/>
            <person name="Ma Q."/>
            <person name="Ju M."/>
            <person name="Zhao R."/>
            <person name="Li G."/>
            <person name="Mu C."/>
            <person name="Tian Q."/>
            <person name="Mei H."/>
            <person name="Zhang T."/>
            <person name="Gao T."/>
            <person name="Zhang H."/>
        </authorList>
    </citation>
    <scope>NUCLEOTIDE SEQUENCE</scope>
    <source>
        <strain evidence="2">3651</strain>
    </source>
</reference>
<organism evidence="2 3">
    <name type="scientific">Sesamum alatum</name>
    <dbReference type="NCBI Taxonomy" id="300844"/>
    <lineage>
        <taxon>Eukaryota</taxon>
        <taxon>Viridiplantae</taxon>
        <taxon>Streptophyta</taxon>
        <taxon>Embryophyta</taxon>
        <taxon>Tracheophyta</taxon>
        <taxon>Spermatophyta</taxon>
        <taxon>Magnoliopsida</taxon>
        <taxon>eudicotyledons</taxon>
        <taxon>Gunneridae</taxon>
        <taxon>Pentapetalae</taxon>
        <taxon>asterids</taxon>
        <taxon>lamiids</taxon>
        <taxon>Lamiales</taxon>
        <taxon>Pedaliaceae</taxon>
        <taxon>Sesamum</taxon>
    </lineage>
</organism>
<gene>
    <name evidence="2" type="ORF">Salat_2776700</name>
</gene>
<dbReference type="InterPro" id="IPR036866">
    <property type="entry name" value="RibonucZ/Hydroxyglut_hydro"/>
</dbReference>
<dbReference type="Pfam" id="PF13370">
    <property type="entry name" value="Fer4_13"/>
    <property type="match status" value="1"/>
</dbReference>
<evidence type="ECO:0000259" key="1">
    <source>
        <dbReference type="SMART" id="SM00849"/>
    </source>
</evidence>
<sequence length="320" mass="35539">MAAVAATAAGLTSSFPRIKASSSASPKSKRIRRPQNVDGDFFVDNTCIDCDTCRWMAPEIFNRQDGMSAVFKQPTHEKERKKALQALLSCPTNSIHTEQAPSDILEVHGTFPSPIDEHKNQGVYHCGYHSEKSYGATSYFITRPEGNILIDSPRYTENLAINIKKMGGARFMFLTHKDDVADHDKWSKELGCARILHSEDVCHSTADVEVKLEGTGPWILGSDITLIHTPGHTEGSVCLLDGTRKVLFTGDHLMMEEFGLSIAEHHNWFSVSMQLSSVQKLLDLDFEWILPGHGRRATFRDADEKNLALQSLLTAKGVRG</sequence>
<dbReference type="SUPFAM" id="SSF56281">
    <property type="entry name" value="Metallo-hydrolase/oxidoreductase"/>
    <property type="match status" value="1"/>
</dbReference>
<dbReference type="InterPro" id="IPR001279">
    <property type="entry name" value="Metallo-B-lactamas"/>
</dbReference>
<dbReference type="AlphaFoldDB" id="A0AAE1XLK4"/>
<keyword evidence="3" id="KW-1185">Reference proteome</keyword>
<accession>A0AAE1XLK4</accession>
<dbReference type="EMBL" id="JACGWO010000012">
    <property type="protein sequence ID" value="KAK4413639.1"/>
    <property type="molecule type" value="Genomic_DNA"/>
</dbReference>
<feature type="domain" description="Metallo-beta-lactamase" evidence="1">
    <location>
        <begin position="135"/>
        <end position="293"/>
    </location>
</feature>
<dbReference type="SMART" id="SM00849">
    <property type="entry name" value="Lactamase_B"/>
    <property type="match status" value="1"/>
</dbReference>
<proteinExistence type="predicted"/>
<dbReference type="PANTHER" id="PTHR42773:SF1">
    <property type="entry name" value="METALLO-BETA-LACTAMASE FAMILY PROTEIN"/>
    <property type="match status" value="1"/>
</dbReference>